<keyword evidence="4" id="KW-1185">Reference proteome</keyword>
<sequence length="575" mass="63936">MTIHAAGYDRQSEERGNGSTASPATQRAANREEAEKRGRAGADIVWVGHYSEKPGTSAFSEVDRPEFERLLNDCRAGRVNMIIVLYVSRFSRKDPLDAIPVVTELLNLGVTIVSVTEGEFRRGNLMDLIHLIMRLDQAHNESKNKSTAVRGAHDLARSLGGFVGKEPYGFEMVPLMIPNPADKNRPVVIQTLAIRKSEAKVIQRVWWTIKAHKDTPVSPKRGKGFPGSLTNICAQLEADKVPTRGATIGKRTANSAWDPTTLKRILRDPRIAGMQAAPVYKTDKDGNPTRSIAGYRILRDPETMEPLTLQCGPIIPRAEWEELQEWLDGRGRGKGQFQGQTLLSAMDILHCESNHVMVGHAKASAPTKSHYQCKPRKAAPDHHTGVITIQCTGIDDFVARRIFALVGTAEADEETLDTLAEATRRFARSQEAPETAGERRSLVAERADVVRALEELYEDRAAGGYKGPIGRKAFLSAEQSLTERLEHTEARLGTLEERSTPALPIMEWLPEGYPDVDPLGPGSWWHGASVDDRRAFVQLFVERVTVHRTNAYRPNAEDRVKVQFVRSPEPEEEDE</sequence>
<evidence type="ECO:0000256" key="1">
    <source>
        <dbReference type="SAM" id="MobiDB-lite"/>
    </source>
</evidence>
<feature type="domain" description="Recombinase" evidence="2">
    <location>
        <begin position="167"/>
        <end position="333"/>
    </location>
</feature>
<dbReference type="PANTHER" id="PTHR30461">
    <property type="entry name" value="DNA-INVERTASE FROM LAMBDOID PROPHAGE"/>
    <property type="match status" value="1"/>
</dbReference>
<feature type="compositionally biased region" description="Polar residues" evidence="1">
    <location>
        <begin position="17"/>
        <end position="28"/>
    </location>
</feature>
<dbReference type="Pfam" id="PF07508">
    <property type="entry name" value="Recombinase"/>
    <property type="match status" value="1"/>
</dbReference>
<organism evidence="3 4">
    <name type="scientific">Kitasatospora cathayae</name>
    <dbReference type="NCBI Taxonomy" id="3004092"/>
    <lineage>
        <taxon>Bacteria</taxon>
        <taxon>Bacillati</taxon>
        <taxon>Actinomycetota</taxon>
        <taxon>Actinomycetes</taxon>
        <taxon>Kitasatosporales</taxon>
        <taxon>Streptomycetaceae</taxon>
        <taxon>Kitasatospora</taxon>
    </lineage>
</organism>
<dbReference type="Pfam" id="PF00239">
    <property type="entry name" value="Resolvase"/>
    <property type="match status" value="1"/>
</dbReference>
<dbReference type="PANTHER" id="PTHR30461:SF23">
    <property type="entry name" value="DNA RECOMBINASE-RELATED"/>
    <property type="match status" value="1"/>
</dbReference>
<name>A0ABY7Q3H1_9ACTN</name>
<dbReference type="Gene3D" id="3.40.50.1390">
    <property type="entry name" value="Resolvase, N-terminal catalytic domain"/>
    <property type="match status" value="1"/>
</dbReference>
<dbReference type="Proteomes" id="UP001212821">
    <property type="component" value="Chromosome"/>
</dbReference>
<dbReference type="InterPro" id="IPR011109">
    <property type="entry name" value="DNA_bind_recombinase_dom"/>
</dbReference>
<dbReference type="SMART" id="SM00857">
    <property type="entry name" value="Resolvase"/>
    <property type="match status" value="1"/>
</dbReference>
<evidence type="ECO:0000259" key="2">
    <source>
        <dbReference type="PROSITE" id="PS51737"/>
    </source>
</evidence>
<accession>A0ABY7Q3H1</accession>
<dbReference type="Gene3D" id="3.90.1750.20">
    <property type="entry name" value="Putative Large Serine Recombinase, Chain B, Domain 2"/>
    <property type="match status" value="1"/>
</dbReference>
<dbReference type="EMBL" id="CP115450">
    <property type="protein sequence ID" value="WBP87052.1"/>
    <property type="molecule type" value="Genomic_DNA"/>
</dbReference>
<evidence type="ECO:0000313" key="4">
    <source>
        <dbReference type="Proteomes" id="UP001212821"/>
    </source>
</evidence>
<dbReference type="InterPro" id="IPR006119">
    <property type="entry name" value="Resolv_N"/>
</dbReference>
<reference evidence="4" key="1">
    <citation type="submission" date="2022-12" db="EMBL/GenBank/DDBJ databases">
        <authorList>
            <person name="Mo P."/>
        </authorList>
    </citation>
    <scope>NUCLEOTIDE SEQUENCE [LARGE SCALE GENOMIC DNA]</scope>
    <source>
        <strain evidence="4">HUAS 3-15</strain>
    </source>
</reference>
<dbReference type="InterPro" id="IPR036162">
    <property type="entry name" value="Resolvase-like_N_sf"/>
</dbReference>
<evidence type="ECO:0000313" key="3">
    <source>
        <dbReference type="EMBL" id="WBP87052.1"/>
    </source>
</evidence>
<dbReference type="RefSeq" id="WP_270144154.1">
    <property type="nucleotide sequence ID" value="NZ_CP115450.1"/>
</dbReference>
<dbReference type="CDD" id="cd00338">
    <property type="entry name" value="Ser_Recombinase"/>
    <property type="match status" value="1"/>
</dbReference>
<dbReference type="PROSITE" id="PS51737">
    <property type="entry name" value="RECOMBINASE_DNA_BIND"/>
    <property type="match status" value="1"/>
</dbReference>
<dbReference type="SUPFAM" id="SSF53041">
    <property type="entry name" value="Resolvase-like"/>
    <property type="match status" value="1"/>
</dbReference>
<dbReference type="InterPro" id="IPR050639">
    <property type="entry name" value="SSR_resolvase"/>
</dbReference>
<gene>
    <name evidence="3" type="ORF">O1G21_15170</name>
</gene>
<dbReference type="InterPro" id="IPR038109">
    <property type="entry name" value="DNA_bind_recomb_sf"/>
</dbReference>
<proteinExistence type="predicted"/>
<feature type="region of interest" description="Disordered" evidence="1">
    <location>
        <begin position="1"/>
        <end position="36"/>
    </location>
</feature>
<protein>
    <submittedName>
        <fullName evidence="3">Recombinase family protein</fullName>
    </submittedName>
</protein>